<proteinExistence type="predicted"/>
<evidence type="ECO:0000259" key="1">
    <source>
        <dbReference type="Pfam" id="PF01966"/>
    </source>
</evidence>
<dbReference type="NCBIfam" id="TIGR00277">
    <property type="entry name" value="HDIG"/>
    <property type="match status" value="1"/>
</dbReference>
<dbReference type="PANTHER" id="PTHR40202:SF1">
    <property type="entry name" value="HD DOMAIN-CONTAINING PROTEIN"/>
    <property type="match status" value="1"/>
</dbReference>
<feature type="domain" description="HD" evidence="1">
    <location>
        <begin position="34"/>
        <end position="119"/>
    </location>
</feature>
<dbReference type="CDD" id="cd00077">
    <property type="entry name" value="HDc"/>
    <property type="match status" value="1"/>
</dbReference>
<accession>A0A8J2XU08</accession>
<dbReference type="SUPFAM" id="SSF109604">
    <property type="entry name" value="HD-domain/PDEase-like"/>
    <property type="match status" value="1"/>
</dbReference>
<dbReference type="PANTHER" id="PTHR40202">
    <property type="match status" value="1"/>
</dbReference>
<name>A0A8J2XU08_9BACT</name>
<dbReference type="InterPro" id="IPR017670">
    <property type="entry name" value="Phosphonate_degrad-assoc"/>
</dbReference>
<sequence length="198" mass="22455">MTIEQAEKITNEIMDLYEEYGGAEYAGEKVSQLEHMAQAAQLAEAQGYDEEVILAAFLHDIGHISEAAKGGVSMSASRGEMDGYGIIDHEELGAEFLREKGFSKKIVRLVESHVEAKRYLTVKEPEYYDQLSEASKKTLEYQGGPMTPEEAAAFEQYPLFPLIIQMRKWDEQAKIEQQPLPDLNHYRQMILRHLSVNA</sequence>
<dbReference type="NCBIfam" id="TIGR03276">
    <property type="entry name" value="Phn-HD"/>
    <property type="match status" value="1"/>
</dbReference>
<evidence type="ECO:0000313" key="2">
    <source>
        <dbReference type="EMBL" id="GGB07433.1"/>
    </source>
</evidence>
<dbReference type="EMBL" id="BMJC01000003">
    <property type="protein sequence ID" value="GGB07433.1"/>
    <property type="molecule type" value="Genomic_DNA"/>
</dbReference>
<dbReference type="InterPro" id="IPR003607">
    <property type="entry name" value="HD/PDEase_dom"/>
</dbReference>
<reference evidence="2" key="1">
    <citation type="journal article" date="2014" name="Int. J. Syst. Evol. Microbiol.">
        <title>Complete genome sequence of Corynebacterium casei LMG S-19264T (=DSM 44701T), isolated from a smear-ripened cheese.</title>
        <authorList>
            <consortium name="US DOE Joint Genome Institute (JGI-PGF)"/>
            <person name="Walter F."/>
            <person name="Albersmeier A."/>
            <person name="Kalinowski J."/>
            <person name="Ruckert C."/>
        </authorList>
    </citation>
    <scope>NUCLEOTIDE SEQUENCE</scope>
    <source>
        <strain evidence="2">CGMCC 1.15448</strain>
    </source>
</reference>
<organism evidence="2 3">
    <name type="scientific">Puia dinghuensis</name>
    <dbReference type="NCBI Taxonomy" id="1792502"/>
    <lineage>
        <taxon>Bacteria</taxon>
        <taxon>Pseudomonadati</taxon>
        <taxon>Bacteroidota</taxon>
        <taxon>Chitinophagia</taxon>
        <taxon>Chitinophagales</taxon>
        <taxon>Chitinophagaceae</taxon>
        <taxon>Puia</taxon>
    </lineage>
</organism>
<dbReference type="InterPro" id="IPR006675">
    <property type="entry name" value="HDIG_dom"/>
</dbReference>
<reference evidence="2" key="2">
    <citation type="submission" date="2020-09" db="EMBL/GenBank/DDBJ databases">
        <authorList>
            <person name="Sun Q."/>
            <person name="Zhou Y."/>
        </authorList>
    </citation>
    <scope>NUCLEOTIDE SEQUENCE</scope>
    <source>
        <strain evidence="2">CGMCC 1.15448</strain>
    </source>
</reference>
<dbReference type="RefSeq" id="WP_188933700.1">
    <property type="nucleotide sequence ID" value="NZ_BMJC01000003.1"/>
</dbReference>
<dbReference type="AlphaFoldDB" id="A0A8J2XU08"/>
<comment type="caution">
    <text evidence="2">The sequence shown here is derived from an EMBL/GenBank/DDBJ whole genome shotgun (WGS) entry which is preliminary data.</text>
</comment>
<gene>
    <name evidence="2" type="ORF">GCM10011511_33660</name>
</gene>
<dbReference type="InterPro" id="IPR006674">
    <property type="entry name" value="HD_domain"/>
</dbReference>
<dbReference type="Proteomes" id="UP000607559">
    <property type="component" value="Unassembled WGS sequence"/>
</dbReference>
<keyword evidence="3" id="KW-1185">Reference proteome</keyword>
<dbReference type="Pfam" id="PF01966">
    <property type="entry name" value="HD"/>
    <property type="match status" value="1"/>
</dbReference>
<evidence type="ECO:0000313" key="3">
    <source>
        <dbReference type="Proteomes" id="UP000607559"/>
    </source>
</evidence>
<dbReference type="InterPro" id="IPR052567">
    <property type="entry name" value="OP_Dioxygenase"/>
</dbReference>
<protein>
    <submittedName>
        <fullName evidence="2">Phosphodiesterase</fullName>
    </submittedName>
</protein>
<dbReference type="Gene3D" id="1.10.3210.10">
    <property type="entry name" value="Hypothetical protein af1432"/>
    <property type="match status" value="1"/>
</dbReference>